<comment type="caution">
    <text evidence="2">The sequence shown here is derived from an EMBL/GenBank/DDBJ whole genome shotgun (WGS) entry which is preliminary data.</text>
</comment>
<proteinExistence type="predicted"/>
<gene>
    <name evidence="2" type="ORF">B4135_1970</name>
</gene>
<dbReference type="AlphaFoldDB" id="A0A150M6G6"/>
<sequence length="81" mass="9137">MKKGCAGRVFEIPVRFKNRDFFPAFISGKSSSASAGWEHPKNGPKVRRKKVPRLQARRIHPVSGGKIGLHSSVRPFRPRQD</sequence>
<dbReference type="Proteomes" id="UP000075683">
    <property type="component" value="Unassembled WGS sequence"/>
</dbReference>
<evidence type="ECO:0000256" key="1">
    <source>
        <dbReference type="SAM" id="MobiDB-lite"/>
    </source>
</evidence>
<organism evidence="2 3">
    <name type="scientific">Caldibacillus debilis</name>
    <dbReference type="NCBI Taxonomy" id="301148"/>
    <lineage>
        <taxon>Bacteria</taxon>
        <taxon>Bacillati</taxon>
        <taxon>Bacillota</taxon>
        <taxon>Bacilli</taxon>
        <taxon>Bacillales</taxon>
        <taxon>Bacillaceae</taxon>
        <taxon>Caldibacillus</taxon>
    </lineage>
</organism>
<dbReference type="EMBL" id="LQYT01000036">
    <property type="protein sequence ID" value="KYD20194.1"/>
    <property type="molecule type" value="Genomic_DNA"/>
</dbReference>
<dbReference type="STRING" id="301148.B4135_1970"/>
<evidence type="ECO:0000313" key="3">
    <source>
        <dbReference type="Proteomes" id="UP000075683"/>
    </source>
</evidence>
<protein>
    <submittedName>
        <fullName evidence="2">Uncharacterized protein</fullName>
    </submittedName>
</protein>
<reference evidence="2 3" key="1">
    <citation type="submission" date="2016-01" db="EMBL/GenBank/DDBJ databases">
        <title>Draft Genome Sequences of Seven Thermophilic Sporeformers Isolated from Foods.</title>
        <authorList>
            <person name="Berendsen E.M."/>
            <person name="Wells-Bennik M.H."/>
            <person name="Krawcyk A.O."/>
            <person name="De Jong A."/>
            <person name="Holsappel S."/>
            <person name="Eijlander R.T."/>
            <person name="Kuipers O.P."/>
        </authorList>
    </citation>
    <scope>NUCLEOTIDE SEQUENCE [LARGE SCALE GENOMIC DNA]</scope>
    <source>
        <strain evidence="2 3">B4135</strain>
    </source>
</reference>
<feature type="region of interest" description="Disordered" evidence="1">
    <location>
        <begin position="59"/>
        <end position="81"/>
    </location>
</feature>
<evidence type="ECO:0000313" key="2">
    <source>
        <dbReference type="EMBL" id="KYD20194.1"/>
    </source>
</evidence>
<name>A0A150M6G6_9BACI</name>
<accession>A0A150M6G6</accession>